<protein>
    <recommendedName>
        <fullName evidence="5">Single-stranded DNA-binding protein</fullName>
    </recommendedName>
</protein>
<evidence type="ECO:0000256" key="1">
    <source>
        <dbReference type="SAM" id="MobiDB-lite"/>
    </source>
</evidence>
<dbReference type="EMBL" id="JAEHNZ010000001">
    <property type="protein sequence ID" value="MBK0395575.1"/>
    <property type="molecule type" value="Genomic_DNA"/>
</dbReference>
<gene>
    <name evidence="2" type="ORF">JDW22_02950</name>
    <name evidence="3" type="ORF">JDW22_13315</name>
</gene>
<organism evidence="2 4">
    <name type="scientific">Kingella bonacorsii</name>
    <dbReference type="NCBI Taxonomy" id="2796361"/>
    <lineage>
        <taxon>Bacteria</taxon>
        <taxon>Pseudomonadati</taxon>
        <taxon>Pseudomonadota</taxon>
        <taxon>Betaproteobacteria</taxon>
        <taxon>Neisseriales</taxon>
        <taxon>Neisseriaceae</taxon>
        <taxon>Kingella</taxon>
    </lineage>
</organism>
<sequence length="217" mass="24448">MFKINTQQARAYDQRGGYINEAGKYTGIIKAAVWHIGESPKGRSENVKLVFESDSKQKATFFINTSYQNGIPNDGGIQTINALLVCLRERDSGDPTPATITEYNPDSKQDEQVQRECFTKLHNKRIGIVVQMEWQDGQDKPQPRLYSLFEADTELTASEVLDQKTQPEKLGKIMAYIAEKPLHDKRKTQSAPQPPQRQATQPAPALPVDDIDDDIPF</sequence>
<evidence type="ECO:0000313" key="4">
    <source>
        <dbReference type="Proteomes" id="UP000614058"/>
    </source>
</evidence>
<feature type="region of interest" description="Disordered" evidence="1">
    <location>
        <begin position="181"/>
        <end position="217"/>
    </location>
</feature>
<dbReference type="Proteomes" id="UP000614058">
    <property type="component" value="Unassembled WGS sequence"/>
</dbReference>
<evidence type="ECO:0000313" key="3">
    <source>
        <dbReference type="EMBL" id="MBK0397521.1"/>
    </source>
</evidence>
<keyword evidence="4" id="KW-1185">Reference proteome</keyword>
<reference evidence="2" key="1">
    <citation type="submission" date="2020-12" db="EMBL/GenBank/DDBJ databases">
        <authorList>
            <person name="Antezack A."/>
            <person name="Boxberger M."/>
            <person name="Rolland C."/>
            <person name="Monnet-Corti V."/>
            <person name="La Scola B."/>
        </authorList>
    </citation>
    <scope>NUCLEOTIDE SEQUENCE</scope>
    <source>
        <strain evidence="2">Marseille-Q4569</strain>
    </source>
</reference>
<accession>A0ABS1BRQ6</accession>
<dbReference type="RefSeq" id="WP_200521640.1">
    <property type="nucleotide sequence ID" value="NZ_JAEHNZ010000001.1"/>
</dbReference>
<comment type="caution">
    <text evidence="2">The sequence shown here is derived from an EMBL/GenBank/DDBJ whole genome shotgun (WGS) entry which is preliminary data.</text>
</comment>
<reference evidence="2 4" key="2">
    <citation type="journal article" date="2021" name="Pathogens">
        <title>Isolation and Characterization of Kingella bonacorsii sp. nov., A Novel Kingella Species Detected in a Stable Periodontitis Subject.</title>
        <authorList>
            <person name="Antezack A."/>
            <person name="Boxberger M."/>
            <person name="Rolland C."/>
            <person name="Monnet-Corti V."/>
            <person name="La Scola B."/>
        </authorList>
    </citation>
    <scope>NUCLEOTIDE SEQUENCE [LARGE SCALE GENOMIC DNA]</scope>
    <source>
        <strain evidence="2 4">Marseille-Q4569</strain>
    </source>
</reference>
<feature type="compositionally biased region" description="Low complexity" evidence="1">
    <location>
        <begin position="196"/>
        <end position="207"/>
    </location>
</feature>
<name>A0ABS1BRQ6_9NEIS</name>
<proteinExistence type="predicted"/>
<evidence type="ECO:0000313" key="2">
    <source>
        <dbReference type="EMBL" id="MBK0395575.1"/>
    </source>
</evidence>
<evidence type="ECO:0008006" key="5">
    <source>
        <dbReference type="Google" id="ProtNLM"/>
    </source>
</evidence>
<dbReference type="EMBL" id="JAEHNZ010000007">
    <property type="protein sequence ID" value="MBK0397521.1"/>
    <property type="molecule type" value="Genomic_DNA"/>
</dbReference>